<comment type="caution">
    <text evidence="1">The sequence shown here is derived from an EMBL/GenBank/DDBJ whole genome shotgun (WGS) entry which is preliminary data.</text>
</comment>
<dbReference type="RefSeq" id="WP_007256483.1">
    <property type="nucleotide sequence ID" value="NZ_CH724108.1"/>
</dbReference>
<dbReference type="Pfam" id="PF05013">
    <property type="entry name" value="FGase"/>
    <property type="match status" value="1"/>
</dbReference>
<dbReference type="Gene3D" id="3.40.630.40">
    <property type="entry name" value="Zn-dependent exopeptidases"/>
    <property type="match status" value="1"/>
</dbReference>
<evidence type="ECO:0000313" key="1">
    <source>
        <dbReference type="EMBL" id="EAR51161.1"/>
    </source>
</evidence>
<dbReference type="PIRSF" id="PIRSF029730">
    <property type="entry name" value="UCP029730"/>
    <property type="match status" value="1"/>
</dbReference>
<dbReference type="InterPro" id="IPR011227">
    <property type="entry name" value="UCP029730"/>
</dbReference>
<keyword evidence="2" id="KW-1185">Reference proteome</keyword>
<dbReference type="AlphaFoldDB" id="Q2CEU7"/>
<dbReference type="InterPro" id="IPR007709">
    <property type="entry name" value="N-FG_amidohydro"/>
</dbReference>
<dbReference type="STRING" id="314256.OG2516_14840"/>
<dbReference type="SUPFAM" id="SSF53187">
    <property type="entry name" value="Zn-dependent exopeptidases"/>
    <property type="match status" value="1"/>
</dbReference>
<dbReference type="EMBL" id="AAOT01000016">
    <property type="protein sequence ID" value="EAR51161.1"/>
    <property type="molecule type" value="Genomic_DNA"/>
</dbReference>
<gene>
    <name evidence="1" type="ORF">OG2516_14840</name>
</gene>
<reference evidence="1 2" key="1">
    <citation type="journal article" date="2010" name="J. Bacteriol.">
        <title>Genome sequences of Oceanicola granulosus HTCC2516(T) and Oceanicola batsensis HTCC2597(TDelta).</title>
        <authorList>
            <person name="Thrash J.C."/>
            <person name="Cho J.C."/>
            <person name="Vergin K.L."/>
            <person name="Giovannoni S.J."/>
        </authorList>
    </citation>
    <scope>NUCLEOTIDE SEQUENCE [LARGE SCALE GENOMIC DNA]</scope>
    <source>
        <strain evidence="2">ATCC BAA-861 / DSM 15982 / KCTC 12143 / HTCC2516</strain>
    </source>
</reference>
<proteinExistence type="predicted"/>
<keyword evidence="1" id="KW-0378">Hydrolase</keyword>
<dbReference type="eggNOG" id="COG3931">
    <property type="taxonomic scope" value="Bacteria"/>
</dbReference>
<sequence>MSEEAGTTPGRTLLDPRRDPAPVEIVEPTRRDDILLVCEHAGRAVPAALAGLGLPEAAFERHIASDIGAEEVARAMARELGCGLVVQRYSRLVIDCNRPPHTPQSVPEVSDGTPVPGNTGLSHAQVEARVAEIFAPYAAACTERAGRPGMRAAYSIHSFEPVLAGRPRPWHAGFLYASEQSGGAALAERMRRARLDLTIGDNEPYQIEDATDWFIPACAEPHGLRNSLIEIRNDLLSTPDACRAWAADLVALLRDAVPAP</sequence>
<accession>Q2CEU7</accession>
<evidence type="ECO:0000313" key="2">
    <source>
        <dbReference type="Proteomes" id="UP000003635"/>
    </source>
</evidence>
<dbReference type="GO" id="GO:0016787">
    <property type="term" value="F:hydrolase activity"/>
    <property type="evidence" value="ECO:0007669"/>
    <property type="project" value="UniProtKB-KW"/>
</dbReference>
<protein>
    <submittedName>
        <fullName evidence="1">N-formylglutamate amidohydrolase</fullName>
    </submittedName>
</protein>
<dbReference type="HOGENOM" id="CLU_079628_0_0_5"/>
<dbReference type="Proteomes" id="UP000003635">
    <property type="component" value="Unassembled WGS sequence"/>
</dbReference>
<name>Q2CEU7_OCEGH</name>
<organism evidence="1 2">
    <name type="scientific">Oceanicola granulosus (strain ATCC BAA-861 / DSM 15982 / KCTC 12143 / HTCC2516)</name>
    <dbReference type="NCBI Taxonomy" id="314256"/>
    <lineage>
        <taxon>Bacteria</taxon>
        <taxon>Pseudomonadati</taxon>
        <taxon>Pseudomonadota</taxon>
        <taxon>Alphaproteobacteria</taxon>
        <taxon>Rhodobacterales</taxon>
        <taxon>Roseobacteraceae</taxon>
        <taxon>Oceanicola</taxon>
    </lineage>
</organism>
<dbReference type="OrthoDB" id="9815326at2"/>